<organism evidence="1 2">
    <name type="scientific">Plakobranchus ocellatus</name>
    <dbReference type="NCBI Taxonomy" id="259542"/>
    <lineage>
        <taxon>Eukaryota</taxon>
        <taxon>Metazoa</taxon>
        <taxon>Spiralia</taxon>
        <taxon>Lophotrochozoa</taxon>
        <taxon>Mollusca</taxon>
        <taxon>Gastropoda</taxon>
        <taxon>Heterobranchia</taxon>
        <taxon>Euthyneura</taxon>
        <taxon>Panpulmonata</taxon>
        <taxon>Sacoglossa</taxon>
        <taxon>Placobranchoidea</taxon>
        <taxon>Plakobranchidae</taxon>
        <taxon>Plakobranchus</taxon>
    </lineage>
</organism>
<evidence type="ECO:0000313" key="2">
    <source>
        <dbReference type="Proteomes" id="UP000735302"/>
    </source>
</evidence>
<reference evidence="1 2" key="1">
    <citation type="journal article" date="2021" name="Elife">
        <title>Chloroplast acquisition without the gene transfer in kleptoplastic sea slugs, Plakobranchus ocellatus.</title>
        <authorList>
            <person name="Maeda T."/>
            <person name="Takahashi S."/>
            <person name="Yoshida T."/>
            <person name="Shimamura S."/>
            <person name="Takaki Y."/>
            <person name="Nagai Y."/>
            <person name="Toyoda A."/>
            <person name="Suzuki Y."/>
            <person name="Arimoto A."/>
            <person name="Ishii H."/>
            <person name="Satoh N."/>
            <person name="Nishiyama T."/>
            <person name="Hasebe M."/>
            <person name="Maruyama T."/>
            <person name="Minagawa J."/>
            <person name="Obokata J."/>
            <person name="Shigenobu S."/>
        </authorList>
    </citation>
    <scope>NUCLEOTIDE SEQUENCE [LARGE SCALE GENOMIC DNA]</scope>
</reference>
<keyword evidence="2" id="KW-1185">Reference proteome</keyword>
<name>A0AAV3ZM47_9GAST</name>
<dbReference type="InterPro" id="IPR036691">
    <property type="entry name" value="Endo/exonu/phosph_ase_sf"/>
</dbReference>
<evidence type="ECO:0000313" key="1">
    <source>
        <dbReference type="EMBL" id="GFN95912.1"/>
    </source>
</evidence>
<dbReference type="AlphaFoldDB" id="A0AAV3ZM47"/>
<comment type="caution">
    <text evidence="1">The sequence shown here is derived from an EMBL/GenBank/DDBJ whole genome shotgun (WGS) entry which is preliminary data.</text>
</comment>
<proteinExistence type="predicted"/>
<dbReference type="EMBL" id="BLXT01002583">
    <property type="protein sequence ID" value="GFN95912.1"/>
    <property type="molecule type" value="Genomic_DNA"/>
</dbReference>
<dbReference type="Gene3D" id="3.60.10.10">
    <property type="entry name" value="Endonuclease/exonuclease/phosphatase"/>
    <property type="match status" value="1"/>
</dbReference>
<dbReference type="Proteomes" id="UP000735302">
    <property type="component" value="Unassembled WGS sequence"/>
</dbReference>
<dbReference type="SUPFAM" id="SSF56219">
    <property type="entry name" value="DNase I-like"/>
    <property type="match status" value="1"/>
</dbReference>
<gene>
    <name evidence="1" type="ORF">PoB_002241800</name>
</gene>
<accession>A0AAV3ZM47</accession>
<sequence length="222" mass="25605">MCQPSQTTLEASDFIESFPLSMGVSGLEQPSNQEAWHVSKLIHSIIGPYCITQFWPSSGLIALYWSKNETFHLHVCAIYLAASWCFGGSIEHRRQWTWKSPGDRSRNKMDYILIQKRFRNAVKTLKSLPEADCVSDHVPVMWKFQIKLKKVRKTKAIPKFQTDLQKSDEKLRGKIAIAVHNKYKTLNNISEVEELWSEMKNSLNKVIEKNIPKKGKKNVRNG</sequence>
<protein>
    <submittedName>
        <fullName evidence="1">Craniofacial development protein 2</fullName>
    </submittedName>
</protein>